<accession>A0A182V8C3</accession>
<feature type="region of interest" description="Disordered" evidence="1">
    <location>
        <begin position="89"/>
        <end position="110"/>
    </location>
</feature>
<evidence type="ECO:0000256" key="1">
    <source>
        <dbReference type="SAM" id="MobiDB-lite"/>
    </source>
</evidence>
<sequence>MSHGTGDDPGTPLASPYLVSDLSPSSDHESLGPTSPQPTLCRNQQHTIDDLFNTGCVLRCVSECVCRMLFAITALNHCNETVECSTSGNTRLASHTEGTRPPKPPRPPINQSCYRLTLQEERFEHRARCKIITTSLSARVHLLGRS</sequence>
<dbReference type="Proteomes" id="UP000075903">
    <property type="component" value="Unassembled WGS sequence"/>
</dbReference>
<name>A0A182V8C3_ANOME</name>
<keyword evidence="3" id="KW-1185">Reference proteome</keyword>
<organism evidence="2 3">
    <name type="scientific">Anopheles merus</name>
    <name type="common">Mosquito</name>
    <dbReference type="NCBI Taxonomy" id="30066"/>
    <lineage>
        <taxon>Eukaryota</taxon>
        <taxon>Metazoa</taxon>
        <taxon>Ecdysozoa</taxon>
        <taxon>Arthropoda</taxon>
        <taxon>Hexapoda</taxon>
        <taxon>Insecta</taxon>
        <taxon>Pterygota</taxon>
        <taxon>Neoptera</taxon>
        <taxon>Endopterygota</taxon>
        <taxon>Diptera</taxon>
        <taxon>Nematocera</taxon>
        <taxon>Culicoidea</taxon>
        <taxon>Culicidae</taxon>
        <taxon>Anophelinae</taxon>
        <taxon>Anopheles</taxon>
    </lineage>
</organism>
<dbReference type="EnsemblMetazoa" id="AMEM010591-RA">
    <property type="protein sequence ID" value="AMEM010591-PA"/>
    <property type="gene ID" value="AMEM010591"/>
</dbReference>
<dbReference type="VEuPathDB" id="VectorBase:AMEM010591"/>
<reference evidence="2" key="1">
    <citation type="submission" date="2020-05" db="UniProtKB">
        <authorList>
            <consortium name="EnsemblMetazoa"/>
        </authorList>
    </citation>
    <scope>IDENTIFICATION</scope>
    <source>
        <strain evidence="2">MAF</strain>
    </source>
</reference>
<evidence type="ECO:0000313" key="2">
    <source>
        <dbReference type="EnsemblMetazoa" id="AMEM010591-PA"/>
    </source>
</evidence>
<proteinExistence type="predicted"/>
<evidence type="ECO:0000313" key="3">
    <source>
        <dbReference type="Proteomes" id="UP000075903"/>
    </source>
</evidence>
<feature type="region of interest" description="Disordered" evidence="1">
    <location>
        <begin position="1"/>
        <end position="39"/>
    </location>
</feature>
<dbReference type="AlphaFoldDB" id="A0A182V8C3"/>
<protein>
    <submittedName>
        <fullName evidence="2">Uncharacterized protein</fullName>
    </submittedName>
</protein>